<evidence type="ECO:0000313" key="3">
    <source>
        <dbReference type="EMBL" id="SPZ86562.1"/>
    </source>
</evidence>
<dbReference type="InterPro" id="IPR027417">
    <property type="entry name" value="P-loop_NTPase"/>
</dbReference>
<sequence>MAAVILRKVEKIYDNGFKPVHGIDLDINDGEFMVFVGPSGCAKSTTLRMIAGLEDVSGGEIYISDRLVNTLPPKDRSIAMVFQNYALYEVA</sequence>
<protein>
    <submittedName>
        <fullName evidence="3">ABC ATPase</fullName>
        <ecNumber evidence="3">3.6.3.20</ecNumber>
    </submittedName>
</protein>
<dbReference type="PANTHER" id="PTHR43875">
    <property type="entry name" value="MALTODEXTRIN IMPORT ATP-BINDING PROTEIN MSMX"/>
    <property type="match status" value="1"/>
</dbReference>
<evidence type="ECO:0000256" key="1">
    <source>
        <dbReference type="ARBA" id="ARBA00022597"/>
    </source>
</evidence>
<dbReference type="GO" id="GO:0005524">
    <property type="term" value="F:ATP binding"/>
    <property type="evidence" value="ECO:0007669"/>
    <property type="project" value="InterPro"/>
</dbReference>
<dbReference type="GO" id="GO:0016887">
    <property type="term" value="F:ATP hydrolysis activity"/>
    <property type="evidence" value="ECO:0007669"/>
    <property type="project" value="InterPro"/>
</dbReference>
<organism evidence="3 4">
    <name type="scientific">Shigella boydii</name>
    <dbReference type="NCBI Taxonomy" id="621"/>
    <lineage>
        <taxon>Bacteria</taxon>
        <taxon>Pseudomonadati</taxon>
        <taxon>Pseudomonadota</taxon>
        <taxon>Gammaproteobacteria</taxon>
        <taxon>Enterobacterales</taxon>
        <taxon>Enterobacteriaceae</taxon>
        <taxon>Shigella</taxon>
    </lineage>
</organism>
<proteinExistence type="predicted"/>
<dbReference type="Proteomes" id="UP000251799">
    <property type="component" value="Unassembled WGS sequence"/>
</dbReference>
<keyword evidence="1" id="KW-0813">Transport</keyword>
<keyword evidence="1" id="KW-0762">Sugar transport</keyword>
<accession>A0A2X2IWA2</accession>
<gene>
    <name evidence="3" type="primary">ugpC_2</name>
    <name evidence="3" type="ORF">NCTC8576_03549</name>
</gene>
<dbReference type="EC" id="3.6.3.20" evidence="3"/>
<dbReference type="SUPFAM" id="SSF52540">
    <property type="entry name" value="P-loop containing nucleoside triphosphate hydrolases"/>
    <property type="match status" value="1"/>
</dbReference>
<dbReference type="GO" id="GO:1990060">
    <property type="term" value="C:maltose transport complex"/>
    <property type="evidence" value="ECO:0007669"/>
    <property type="project" value="TreeGrafter"/>
</dbReference>
<evidence type="ECO:0000313" key="4">
    <source>
        <dbReference type="Proteomes" id="UP000251799"/>
    </source>
</evidence>
<keyword evidence="3" id="KW-0378">Hydrolase</keyword>
<dbReference type="GO" id="GO:0015423">
    <property type="term" value="F:ABC-type maltose transporter activity"/>
    <property type="evidence" value="ECO:0007669"/>
    <property type="project" value="TreeGrafter"/>
</dbReference>
<reference evidence="3 4" key="1">
    <citation type="submission" date="2018-06" db="EMBL/GenBank/DDBJ databases">
        <authorList>
            <consortium name="Pathogen Informatics"/>
            <person name="Doyle S."/>
        </authorList>
    </citation>
    <scope>NUCLEOTIDE SEQUENCE [LARGE SCALE GENOMIC DNA]</scope>
    <source>
        <strain evidence="3 4">NCTC8576</strain>
    </source>
</reference>
<dbReference type="AlphaFoldDB" id="A0A2X2IWA2"/>
<dbReference type="Pfam" id="PF00005">
    <property type="entry name" value="ABC_tran"/>
    <property type="match status" value="1"/>
</dbReference>
<feature type="domain" description="ABC transporter" evidence="2">
    <location>
        <begin position="21"/>
        <end position="87"/>
    </location>
</feature>
<dbReference type="GO" id="GO:0055052">
    <property type="term" value="C:ATP-binding cassette (ABC) transporter complex, substrate-binding subunit-containing"/>
    <property type="evidence" value="ECO:0007669"/>
    <property type="project" value="TreeGrafter"/>
</dbReference>
<dbReference type="InterPro" id="IPR047641">
    <property type="entry name" value="ABC_transpr_MalK/UgpC-like"/>
</dbReference>
<dbReference type="EMBL" id="UAUR01000006">
    <property type="protein sequence ID" value="SPZ86562.1"/>
    <property type="molecule type" value="Genomic_DNA"/>
</dbReference>
<name>A0A2X2IWA2_SHIBO</name>
<evidence type="ECO:0000259" key="2">
    <source>
        <dbReference type="Pfam" id="PF00005"/>
    </source>
</evidence>
<dbReference type="PANTHER" id="PTHR43875:SF3">
    <property type="entry name" value="MALTOSE_MALTODEXTRIN IMPORT ATP-BINDING PROTEIN MALK"/>
    <property type="match status" value="1"/>
</dbReference>
<dbReference type="Gene3D" id="3.40.50.300">
    <property type="entry name" value="P-loop containing nucleotide triphosphate hydrolases"/>
    <property type="match status" value="1"/>
</dbReference>
<dbReference type="InterPro" id="IPR003439">
    <property type="entry name" value="ABC_transporter-like_ATP-bd"/>
</dbReference>